<dbReference type="Proteomes" id="UP001205965">
    <property type="component" value="Unassembled WGS sequence"/>
</dbReference>
<sequence>MAQRILAIFAVVALAGVLVFAFFDDATHKPLAPQGDMLGMDSGESFRDYTARAEASLADAPADQPAFALLTFTQPLAPAEAADVLEPLGRVNAMIIALASPFDLPEPIAGETREDVFQRQLDRIAHSLSGVGNVPVPEGIDAVVAYDTGTALREVAADPAIITAEVLPPDAAWGRFGVRPVSAPGAPGE</sequence>
<reference evidence="1 2" key="1">
    <citation type="submission" date="2022-08" db="EMBL/GenBank/DDBJ databases">
        <title>YIM 101645 draft genome.</title>
        <authorList>
            <person name="Chen X."/>
        </authorList>
    </citation>
    <scope>NUCLEOTIDE SEQUENCE [LARGE SCALE GENOMIC DNA]</scope>
    <source>
        <strain evidence="1 2">YIM 101645</strain>
    </source>
</reference>
<dbReference type="RefSeq" id="WP_259427451.1">
    <property type="nucleotide sequence ID" value="NZ_JANWTC010000003.1"/>
</dbReference>
<comment type="caution">
    <text evidence="1">The sequence shown here is derived from an EMBL/GenBank/DDBJ whole genome shotgun (WGS) entry which is preliminary data.</text>
</comment>
<evidence type="ECO:0000313" key="2">
    <source>
        <dbReference type="Proteomes" id="UP001205965"/>
    </source>
</evidence>
<protein>
    <recommendedName>
        <fullName evidence="3">Secreted protein</fullName>
    </recommendedName>
</protein>
<gene>
    <name evidence="1" type="ORF">NYP18_06720</name>
</gene>
<evidence type="ECO:0000313" key="1">
    <source>
        <dbReference type="EMBL" id="MCS5479348.1"/>
    </source>
</evidence>
<accession>A0ABT2FVT0</accession>
<keyword evidence="2" id="KW-1185">Reference proteome</keyword>
<proteinExistence type="predicted"/>
<evidence type="ECO:0008006" key="3">
    <source>
        <dbReference type="Google" id="ProtNLM"/>
    </source>
</evidence>
<name>A0ABT2FVT0_9CORY</name>
<organism evidence="1 2">
    <name type="scientific">Corynebacterium lemuris</name>
    <dbReference type="NCBI Taxonomy" id="1859292"/>
    <lineage>
        <taxon>Bacteria</taxon>
        <taxon>Bacillati</taxon>
        <taxon>Actinomycetota</taxon>
        <taxon>Actinomycetes</taxon>
        <taxon>Mycobacteriales</taxon>
        <taxon>Corynebacteriaceae</taxon>
        <taxon>Corynebacterium</taxon>
    </lineage>
</organism>
<dbReference type="EMBL" id="JANWTC010000003">
    <property type="protein sequence ID" value="MCS5479348.1"/>
    <property type="molecule type" value="Genomic_DNA"/>
</dbReference>